<proteinExistence type="predicted"/>
<evidence type="ECO:0000313" key="2">
    <source>
        <dbReference type="EMBL" id="KAJ1994124.1"/>
    </source>
</evidence>
<accession>A0ABQ8PRK0</accession>
<feature type="region of interest" description="Disordered" evidence="1">
    <location>
        <begin position="274"/>
        <end position="299"/>
    </location>
</feature>
<dbReference type="EMBL" id="JANBQD010000014">
    <property type="protein sequence ID" value="KAJ1994124.1"/>
    <property type="molecule type" value="Genomic_DNA"/>
</dbReference>
<comment type="caution">
    <text evidence="2">The sequence shown here is derived from an EMBL/GenBank/DDBJ whole genome shotgun (WGS) entry which is preliminary data.</text>
</comment>
<sequence>MYDYVRRQQELQPSMFTTKTFQWMDNTAREPSWVKMYSKNAPIDPLAYSSSSIFNGQRSLSRPGGTLGLFQRSAASLTPHRALLAFRRHRQNSDAAVRPPSGVPSSFRSRRRGFTAPPGSQPPPLFTAAVSTTSSAKASAPTAAGAAYAVYVSENLSQTDAPINTQALPHSIAVPIVNPEKAGEPMAATTTPVAKSSINAAASAKSVASFSRTDRGSEHAETRVASEACVGFTGTSSFSQPLQQPKLSSSFSPPLSPHPRTLCHRARLLMRKVRSAKPQATQAHFSSAHLRQRPQNHRTQQFPELQAQRGNSSPYNISSVFCGSTKAALDCDTDDASTTRYKQRRAFTTGSTATGVPGQASDAVKRLQPRRPSAHAFPGGKQPRVLPRSPLVNPSAIIEAGAQDNLNVSSSSDEEAVKIGGLTAQSNGGATNGKPATGESSSSDDDGMTCQLCTHYRGLEWIVCCKSDHQLCFGCVQNHVKRLLATTNAFAVSCPLEKCNANISTKNLLNCLPPQRMQQLEANRRRNSKLKRNVTRHLSLNNPRDPNGKANAAGLANESSEGFDAPLVVADGRSSMDSPSQAALDQHAKGVSFVINDAYASDYVLANGMLKVSIDDEQKLSASMPILRPANNSAADKKDISSQIMYSELTRVSTTSMDSVVLAASVAADSGLSLSPESVGSRLRRVPKGQDNLNGDVKAIGSPENVASDFLELSTPSLGQSVFLNNGVTHDYQQPHQSVPSSAVYDYSNVNFDSYLQTPRPPHAVSFVSSSSPISWQAPAKYITQLTETTTPLIAYIQQQSDVSPSLPLQLHATETWIAPEQQPLGYAENMLLNATLFETIRRKSTRFDGDESDDDYSDNPYLTRSNLSHRPPMPMMHEHPQAAANGNDDDGVYIPTWRRPETAAREHAIPLWTDAQYESQSGVLCEAAELNFDLYETLHRRR</sequence>
<name>A0ABQ8PRK0_9FUNG</name>
<dbReference type="Proteomes" id="UP001151295">
    <property type="component" value="Unassembled WGS sequence"/>
</dbReference>
<keyword evidence="3" id="KW-1185">Reference proteome</keyword>
<evidence type="ECO:0000256" key="1">
    <source>
        <dbReference type="SAM" id="MobiDB-lite"/>
    </source>
</evidence>
<reference evidence="2" key="1">
    <citation type="submission" date="2022-07" db="EMBL/GenBank/DDBJ databases">
        <title>Phylogenomic reconstructions and comparative analyses of Kickxellomycotina fungi.</title>
        <authorList>
            <person name="Reynolds N.K."/>
            <person name="Stajich J.E."/>
            <person name="Barry K."/>
            <person name="Grigoriev I.V."/>
            <person name="Crous P."/>
            <person name="Smith M.E."/>
        </authorList>
    </citation>
    <scope>NUCLEOTIDE SEQUENCE</scope>
    <source>
        <strain evidence="2">BCRC 34882</strain>
    </source>
</reference>
<evidence type="ECO:0008006" key="4">
    <source>
        <dbReference type="Google" id="ProtNLM"/>
    </source>
</evidence>
<evidence type="ECO:0000313" key="3">
    <source>
        <dbReference type="Proteomes" id="UP001151295"/>
    </source>
</evidence>
<feature type="region of interest" description="Disordered" evidence="1">
    <location>
        <begin position="236"/>
        <end position="258"/>
    </location>
</feature>
<feature type="region of interest" description="Disordered" evidence="1">
    <location>
        <begin position="349"/>
        <end position="387"/>
    </location>
</feature>
<feature type="region of interest" description="Disordered" evidence="1">
    <location>
        <begin position="422"/>
        <end position="446"/>
    </location>
</feature>
<organism evidence="2 3">
    <name type="scientific">Coemansia umbellata</name>
    <dbReference type="NCBI Taxonomy" id="1424467"/>
    <lineage>
        <taxon>Eukaryota</taxon>
        <taxon>Fungi</taxon>
        <taxon>Fungi incertae sedis</taxon>
        <taxon>Zoopagomycota</taxon>
        <taxon>Kickxellomycotina</taxon>
        <taxon>Kickxellomycetes</taxon>
        <taxon>Kickxellales</taxon>
        <taxon>Kickxellaceae</taxon>
        <taxon>Coemansia</taxon>
    </lineage>
</organism>
<gene>
    <name evidence="2" type="ORF">EDC05_001794</name>
</gene>
<feature type="compositionally biased region" description="Low complexity" evidence="1">
    <location>
        <begin position="236"/>
        <end position="253"/>
    </location>
</feature>
<feature type="region of interest" description="Disordered" evidence="1">
    <location>
        <begin position="847"/>
        <end position="890"/>
    </location>
</feature>
<dbReference type="SUPFAM" id="SSF57850">
    <property type="entry name" value="RING/U-box"/>
    <property type="match status" value="1"/>
</dbReference>
<protein>
    <recommendedName>
        <fullName evidence="4">B box-type domain-containing protein</fullName>
    </recommendedName>
</protein>
<feature type="region of interest" description="Disordered" evidence="1">
    <location>
        <begin position="89"/>
        <end position="124"/>
    </location>
</feature>